<gene>
    <name evidence="5" type="ORF">GCM10012275_30050</name>
</gene>
<organism evidence="5 6">
    <name type="scientific">Longimycelium tulufanense</name>
    <dbReference type="NCBI Taxonomy" id="907463"/>
    <lineage>
        <taxon>Bacteria</taxon>
        <taxon>Bacillati</taxon>
        <taxon>Actinomycetota</taxon>
        <taxon>Actinomycetes</taxon>
        <taxon>Pseudonocardiales</taxon>
        <taxon>Pseudonocardiaceae</taxon>
        <taxon>Longimycelium</taxon>
    </lineage>
</organism>
<dbReference type="InterPro" id="IPR006015">
    <property type="entry name" value="Universal_stress_UspA"/>
</dbReference>
<dbReference type="AlphaFoldDB" id="A0A8J3C8V3"/>
<dbReference type="InterPro" id="IPR006016">
    <property type="entry name" value="UspA"/>
</dbReference>
<keyword evidence="6" id="KW-1185">Reference proteome</keyword>
<reference evidence="5" key="2">
    <citation type="submission" date="2020-09" db="EMBL/GenBank/DDBJ databases">
        <authorList>
            <person name="Sun Q."/>
            <person name="Zhou Y."/>
        </authorList>
    </citation>
    <scope>NUCLEOTIDE SEQUENCE</scope>
    <source>
        <strain evidence="5">CGMCC 4.5737</strain>
    </source>
</reference>
<feature type="domain" description="UspA" evidence="4">
    <location>
        <begin position="7"/>
        <end position="144"/>
    </location>
</feature>
<dbReference type="RefSeq" id="WP_189058084.1">
    <property type="nucleotide sequence ID" value="NZ_BMMK01000012.1"/>
</dbReference>
<feature type="domain" description="UspA" evidence="4">
    <location>
        <begin position="158"/>
        <end position="294"/>
    </location>
</feature>
<dbReference type="Pfam" id="PF00582">
    <property type="entry name" value="Usp"/>
    <property type="match status" value="2"/>
</dbReference>
<dbReference type="Gene3D" id="3.40.50.620">
    <property type="entry name" value="HUPs"/>
    <property type="match status" value="2"/>
</dbReference>
<evidence type="ECO:0000313" key="5">
    <source>
        <dbReference type="EMBL" id="GGM56931.1"/>
    </source>
</evidence>
<accession>A0A8J3C8V3</accession>
<dbReference type="InterPro" id="IPR014729">
    <property type="entry name" value="Rossmann-like_a/b/a_fold"/>
</dbReference>
<dbReference type="PRINTS" id="PR01438">
    <property type="entry name" value="UNVRSLSTRESS"/>
</dbReference>
<evidence type="ECO:0000256" key="2">
    <source>
        <dbReference type="ARBA" id="ARBA00022741"/>
    </source>
</evidence>
<comment type="caution">
    <text evidence="5">The sequence shown here is derived from an EMBL/GenBank/DDBJ whole genome shotgun (WGS) entry which is preliminary data.</text>
</comment>
<dbReference type="Proteomes" id="UP000637578">
    <property type="component" value="Unassembled WGS sequence"/>
</dbReference>
<dbReference type="EMBL" id="BMMK01000012">
    <property type="protein sequence ID" value="GGM56931.1"/>
    <property type="molecule type" value="Genomic_DNA"/>
</dbReference>
<dbReference type="PANTHER" id="PTHR46268">
    <property type="entry name" value="STRESS RESPONSE PROTEIN NHAX"/>
    <property type="match status" value="1"/>
</dbReference>
<evidence type="ECO:0000256" key="3">
    <source>
        <dbReference type="ARBA" id="ARBA00022840"/>
    </source>
</evidence>
<proteinExistence type="inferred from homology"/>
<evidence type="ECO:0000256" key="1">
    <source>
        <dbReference type="ARBA" id="ARBA00008791"/>
    </source>
</evidence>
<dbReference type="SUPFAM" id="SSF52402">
    <property type="entry name" value="Adenine nucleotide alpha hydrolases-like"/>
    <property type="match status" value="2"/>
</dbReference>
<evidence type="ECO:0000313" key="6">
    <source>
        <dbReference type="Proteomes" id="UP000637578"/>
    </source>
</evidence>
<dbReference type="GO" id="GO:0005524">
    <property type="term" value="F:ATP binding"/>
    <property type="evidence" value="ECO:0007669"/>
    <property type="project" value="UniProtKB-KW"/>
</dbReference>
<keyword evidence="2" id="KW-0547">Nucleotide-binding</keyword>
<comment type="similarity">
    <text evidence="1">Belongs to the universal stress protein A family.</text>
</comment>
<name>A0A8J3C8V3_9PSEU</name>
<reference evidence="5" key="1">
    <citation type="journal article" date="2014" name="Int. J. Syst. Evol. Microbiol.">
        <title>Complete genome sequence of Corynebacterium casei LMG S-19264T (=DSM 44701T), isolated from a smear-ripened cheese.</title>
        <authorList>
            <consortium name="US DOE Joint Genome Institute (JGI-PGF)"/>
            <person name="Walter F."/>
            <person name="Albersmeier A."/>
            <person name="Kalinowski J."/>
            <person name="Ruckert C."/>
        </authorList>
    </citation>
    <scope>NUCLEOTIDE SEQUENCE</scope>
    <source>
        <strain evidence="5">CGMCC 4.5737</strain>
    </source>
</reference>
<keyword evidence="3" id="KW-0067">ATP-binding</keyword>
<sequence length="296" mass="31628">MPRHGAVVVGFDGSEVARRAALWGAREAASRHRPLHLLHAFHWPFVDLVQVRLPAGVLAEEPVREWLEGILADTAEECRQAHPDLTVTTEIEAGDPVETLAQASEEADLVVVGRSGITGAARALLGSTSAELVRHATGPTVVVRGEAEHQGPETGGQVVVGADGSRVSSGAIGFAFDFASRHGHELVAVHAWADLPLDALAPVRVWDFNWEEVRSEARELLSESLAGWQERYPDVPLHRVVTTERPVDALLERADGAALLVVGSHGRGAVRRALLGSVSHAVLNRATCPVAVLRPS</sequence>
<protein>
    <submittedName>
        <fullName evidence="5">Universal stress protein</fullName>
    </submittedName>
</protein>
<evidence type="ECO:0000259" key="4">
    <source>
        <dbReference type="Pfam" id="PF00582"/>
    </source>
</evidence>
<dbReference type="PANTHER" id="PTHR46268:SF27">
    <property type="entry name" value="UNIVERSAL STRESS PROTEIN RV2623"/>
    <property type="match status" value="1"/>
</dbReference>